<sequence length="92" mass="10684">MNNRIEELMNAVKLNELVHKKKMDDEKKNTIVWTLAIIGAVAAMAAVAYAVYRYFAPDYYDDFDDDYDDDFDDDYCDEEEDVAPQKEDTPAE</sequence>
<dbReference type="OrthoDB" id="2087532at2"/>
<feature type="compositionally biased region" description="Acidic residues" evidence="1">
    <location>
        <begin position="65"/>
        <end position="82"/>
    </location>
</feature>
<evidence type="ECO:0000313" key="3">
    <source>
        <dbReference type="EMBL" id="ROR28145.1"/>
    </source>
</evidence>
<comment type="caution">
    <text evidence="3">The sequence shown here is derived from an EMBL/GenBank/DDBJ whole genome shotgun (WGS) entry which is preliminary data.</text>
</comment>
<gene>
    <name evidence="3" type="ORF">EDD66_10583</name>
</gene>
<evidence type="ECO:0000256" key="2">
    <source>
        <dbReference type="SAM" id="Phobius"/>
    </source>
</evidence>
<organism evidence="3 4">
    <name type="scientific">Mobilisporobacter senegalensis</name>
    <dbReference type="NCBI Taxonomy" id="1329262"/>
    <lineage>
        <taxon>Bacteria</taxon>
        <taxon>Bacillati</taxon>
        <taxon>Bacillota</taxon>
        <taxon>Clostridia</taxon>
        <taxon>Lachnospirales</taxon>
        <taxon>Lachnospiraceae</taxon>
        <taxon>Mobilisporobacter</taxon>
    </lineage>
</organism>
<dbReference type="EMBL" id="RJVG01000005">
    <property type="protein sequence ID" value="ROR28145.1"/>
    <property type="molecule type" value="Genomic_DNA"/>
</dbReference>
<dbReference type="RefSeq" id="WP_123609330.1">
    <property type="nucleotide sequence ID" value="NZ_RJVG01000005.1"/>
</dbReference>
<accession>A0A3N1XN82</accession>
<keyword evidence="2" id="KW-0472">Membrane</keyword>
<keyword evidence="4" id="KW-1185">Reference proteome</keyword>
<evidence type="ECO:0000256" key="1">
    <source>
        <dbReference type="SAM" id="MobiDB-lite"/>
    </source>
</evidence>
<evidence type="ECO:0000313" key="4">
    <source>
        <dbReference type="Proteomes" id="UP000273083"/>
    </source>
</evidence>
<feature type="compositionally biased region" description="Basic and acidic residues" evidence="1">
    <location>
        <begin position="83"/>
        <end position="92"/>
    </location>
</feature>
<dbReference type="AlphaFoldDB" id="A0A3N1XN82"/>
<keyword evidence="2" id="KW-0812">Transmembrane</keyword>
<dbReference type="Proteomes" id="UP000273083">
    <property type="component" value="Unassembled WGS sequence"/>
</dbReference>
<feature type="region of interest" description="Disordered" evidence="1">
    <location>
        <begin position="65"/>
        <end position="92"/>
    </location>
</feature>
<protein>
    <recommendedName>
        <fullName evidence="5">DUF4366 domain-containing protein</fullName>
    </recommendedName>
</protein>
<reference evidence="3 4" key="1">
    <citation type="submission" date="2018-11" db="EMBL/GenBank/DDBJ databases">
        <title>Genomic Encyclopedia of Type Strains, Phase IV (KMG-IV): sequencing the most valuable type-strain genomes for metagenomic binning, comparative biology and taxonomic classification.</title>
        <authorList>
            <person name="Goeker M."/>
        </authorList>
    </citation>
    <scope>NUCLEOTIDE SEQUENCE [LARGE SCALE GENOMIC DNA]</scope>
    <source>
        <strain evidence="3 4">DSM 26537</strain>
    </source>
</reference>
<proteinExistence type="predicted"/>
<evidence type="ECO:0008006" key="5">
    <source>
        <dbReference type="Google" id="ProtNLM"/>
    </source>
</evidence>
<name>A0A3N1XN82_9FIRM</name>
<feature type="transmembrane region" description="Helical" evidence="2">
    <location>
        <begin position="30"/>
        <end position="52"/>
    </location>
</feature>
<keyword evidence="2" id="KW-1133">Transmembrane helix</keyword>